<dbReference type="Pfam" id="PF04385">
    <property type="entry name" value="FAINT"/>
    <property type="match status" value="2"/>
</dbReference>
<keyword evidence="2" id="KW-0472">Membrane</keyword>
<sequence length="701" mass="81527">MRFIDTYKLLLTCVFVYYSQKVAGSNSDFDYQSLKLLTPEDGTLTNSSKKHSQKLQPEDYLDLSYVTVITSVNGNDSNTRRNDTALYIVEEHSLFFYIIFKPGVKCIQLTYSNKPVWTYDNETKLFPTELYFQRYDKRITVNFTSMYMEYEYYDGQWELQSKVVLHHIVRTGLTIVTADDEHGTNRKTNDTTKYKVSTHDYVVQYVFNEGAFCTEFMLQDQKVWTYKPGQELKGFPKALYFHSDLGLVFADFQNVSSLFKCGQQGCKCISNHKNNGISLSNLKIVTQDPNDDNNQKENDTTQYVRKDEGYGHVFQMNKSARCTEIRYKNKSLWNYGYKSGDEYPEALFFNSYFRMIVLKFSRFQLIFMGLDKWRYITKPDLDPLSESDMTLYTRDEKSRLRENDISQYELIKYPYNMALLYNLQPGSKCEQVKFKGRTVWKHNQARLGDNYPTKIYINRNMQLIIISGERFFYVYGNLDKWREVFKTVDRGIQRGGFDKANAINGGSLDNEYYGELDNRSDASDLSSENSFSYSEDDDDVSENYSDSDSNSDTDSDDDDDDDDDARSDISEEESVFSSRGTKPPRRRHSQHIQISSSHMQEHPPRRPYRPSQRRAPPTPKEQYRLPNEEDDDDDDDENEDGEQAKPKTPEPNKTKSGKHTGLIVSIMLLLLAAIGGGVATTFIMIKKRRSRMLIENQVSMV</sequence>
<dbReference type="Proteomes" id="UP000244803">
    <property type="component" value="Chromosome 4"/>
</dbReference>
<evidence type="ECO:0000256" key="1">
    <source>
        <dbReference type="SAM" id="MobiDB-lite"/>
    </source>
</evidence>
<evidence type="ECO:0008006" key="6">
    <source>
        <dbReference type="Google" id="ProtNLM"/>
    </source>
</evidence>
<keyword evidence="2" id="KW-1133">Transmembrane helix</keyword>
<dbReference type="OrthoDB" id="239262at2759"/>
<accession>A0A976M6J6</accession>
<keyword evidence="3" id="KW-0732">Signal</keyword>
<name>A0A976M6J6_THEOR</name>
<feature type="compositionally biased region" description="Acidic residues" evidence="1">
    <location>
        <begin position="549"/>
        <end position="574"/>
    </location>
</feature>
<dbReference type="EMBL" id="CP056067">
    <property type="protein sequence ID" value="UKJ89368.2"/>
    <property type="molecule type" value="Genomic_DNA"/>
</dbReference>
<keyword evidence="2" id="KW-0812">Transmembrane</keyword>
<gene>
    <name evidence="4" type="ORF">MACJ_002618</name>
</gene>
<dbReference type="AlphaFoldDB" id="A0A976M6J6"/>
<evidence type="ECO:0000313" key="4">
    <source>
        <dbReference type="EMBL" id="UKJ89368.2"/>
    </source>
</evidence>
<dbReference type="InterPro" id="IPR007480">
    <property type="entry name" value="DUF529"/>
</dbReference>
<proteinExistence type="predicted"/>
<evidence type="ECO:0000256" key="2">
    <source>
        <dbReference type="SAM" id="Phobius"/>
    </source>
</evidence>
<organism evidence="4 5">
    <name type="scientific">Theileria orientalis</name>
    <dbReference type="NCBI Taxonomy" id="68886"/>
    <lineage>
        <taxon>Eukaryota</taxon>
        <taxon>Sar</taxon>
        <taxon>Alveolata</taxon>
        <taxon>Apicomplexa</taxon>
        <taxon>Aconoidasida</taxon>
        <taxon>Piroplasmida</taxon>
        <taxon>Theileriidae</taxon>
        <taxon>Theileria</taxon>
    </lineage>
</organism>
<feature type="chain" id="PRO_5036688508" description="SfiI-subtelomeric related protein family member" evidence="3">
    <location>
        <begin position="25"/>
        <end position="701"/>
    </location>
</feature>
<feature type="compositionally biased region" description="Basic and acidic residues" evidence="1">
    <location>
        <begin position="642"/>
        <end position="653"/>
    </location>
</feature>
<evidence type="ECO:0000313" key="5">
    <source>
        <dbReference type="Proteomes" id="UP000244803"/>
    </source>
</evidence>
<protein>
    <recommendedName>
        <fullName evidence="6">SfiI-subtelomeric related protein family member</fullName>
    </recommendedName>
</protein>
<reference evidence="4" key="1">
    <citation type="submission" date="2022-07" db="EMBL/GenBank/DDBJ databases">
        <title>Evaluation of T. orientalis genome assembly methods using nanopore sequencing and analysis of variation between genomes.</title>
        <authorList>
            <person name="Yam J."/>
            <person name="Micallef M.L."/>
            <person name="Liu M."/>
            <person name="Djordjevic S.P."/>
            <person name="Bogema D.R."/>
            <person name="Jenkins C."/>
        </authorList>
    </citation>
    <scope>NUCLEOTIDE SEQUENCE</scope>
    <source>
        <strain evidence="4">Fish Creek</strain>
    </source>
</reference>
<feature type="signal peptide" evidence="3">
    <location>
        <begin position="1"/>
        <end position="24"/>
    </location>
</feature>
<feature type="compositionally biased region" description="Acidic residues" evidence="1">
    <location>
        <begin position="628"/>
        <end position="641"/>
    </location>
</feature>
<feature type="transmembrane region" description="Helical" evidence="2">
    <location>
        <begin position="662"/>
        <end position="685"/>
    </location>
</feature>
<feature type="region of interest" description="Disordered" evidence="1">
    <location>
        <begin position="519"/>
        <end position="657"/>
    </location>
</feature>
<evidence type="ECO:0000256" key="3">
    <source>
        <dbReference type="SAM" id="SignalP"/>
    </source>
</evidence>